<sequence length="125" mass="13539">MNGVDVSSLLLIEDSADSEGDSGFFSSMAANIGHNEDDAESCTCDSPGSCSLFEDGEGHEDEKGCDDEVNSCGSDWNFSTMWLSDTECSSPLVVEDVEETRTVKVNVNDVEDKLFWEICMAVGYP</sequence>
<name>A0AAN9JRU3_CLITE</name>
<dbReference type="AlphaFoldDB" id="A0AAN9JRU3"/>
<gene>
    <name evidence="1" type="ORF">RJT34_14078</name>
</gene>
<evidence type="ECO:0000313" key="2">
    <source>
        <dbReference type="Proteomes" id="UP001359559"/>
    </source>
</evidence>
<dbReference type="EMBL" id="JAYKXN010000003">
    <property type="protein sequence ID" value="KAK7303176.1"/>
    <property type="molecule type" value="Genomic_DNA"/>
</dbReference>
<dbReference type="PANTHER" id="PTHR35726">
    <property type="entry name" value="GLUTAMIC ACID-RICH PROTEIN-LIKE"/>
    <property type="match status" value="1"/>
</dbReference>
<reference evidence="1 2" key="1">
    <citation type="submission" date="2024-01" db="EMBL/GenBank/DDBJ databases">
        <title>The genomes of 5 underutilized Papilionoideae crops provide insights into root nodulation and disease resistance.</title>
        <authorList>
            <person name="Yuan L."/>
        </authorList>
    </citation>
    <scope>NUCLEOTIDE SEQUENCE [LARGE SCALE GENOMIC DNA]</scope>
    <source>
        <strain evidence="1">LY-2023</strain>
        <tissue evidence="1">Leaf</tissue>
    </source>
</reference>
<protein>
    <submittedName>
        <fullName evidence="1">Uncharacterized protein</fullName>
    </submittedName>
</protein>
<evidence type="ECO:0000313" key="1">
    <source>
        <dbReference type="EMBL" id="KAK7303176.1"/>
    </source>
</evidence>
<dbReference type="Proteomes" id="UP001359559">
    <property type="component" value="Unassembled WGS sequence"/>
</dbReference>
<proteinExistence type="predicted"/>
<accession>A0AAN9JRU3</accession>
<dbReference type="PANTHER" id="PTHR35726:SF5">
    <property type="match status" value="1"/>
</dbReference>
<organism evidence="1 2">
    <name type="scientific">Clitoria ternatea</name>
    <name type="common">Butterfly pea</name>
    <dbReference type="NCBI Taxonomy" id="43366"/>
    <lineage>
        <taxon>Eukaryota</taxon>
        <taxon>Viridiplantae</taxon>
        <taxon>Streptophyta</taxon>
        <taxon>Embryophyta</taxon>
        <taxon>Tracheophyta</taxon>
        <taxon>Spermatophyta</taxon>
        <taxon>Magnoliopsida</taxon>
        <taxon>eudicotyledons</taxon>
        <taxon>Gunneridae</taxon>
        <taxon>Pentapetalae</taxon>
        <taxon>rosids</taxon>
        <taxon>fabids</taxon>
        <taxon>Fabales</taxon>
        <taxon>Fabaceae</taxon>
        <taxon>Papilionoideae</taxon>
        <taxon>50 kb inversion clade</taxon>
        <taxon>NPAAA clade</taxon>
        <taxon>indigoferoid/millettioid clade</taxon>
        <taxon>Phaseoleae</taxon>
        <taxon>Clitoria</taxon>
    </lineage>
</organism>
<keyword evidence="2" id="KW-1185">Reference proteome</keyword>
<comment type="caution">
    <text evidence="1">The sequence shown here is derived from an EMBL/GenBank/DDBJ whole genome shotgun (WGS) entry which is preliminary data.</text>
</comment>